<reference evidence="13 14" key="1">
    <citation type="submission" date="2016-10" db="EMBL/GenBank/DDBJ databases">
        <authorList>
            <person name="de Groot N.N."/>
        </authorList>
    </citation>
    <scope>NUCLEOTIDE SEQUENCE [LARGE SCALE GENOMIC DNA]</scope>
    <source>
        <strain evidence="13 14">LMG 27941</strain>
    </source>
</reference>
<dbReference type="EC" id="2.3.1.28" evidence="2"/>
<evidence type="ECO:0000256" key="8">
    <source>
        <dbReference type="ARBA" id="ARBA00023098"/>
    </source>
</evidence>
<comment type="catalytic activity">
    <reaction evidence="11">
        <text>chloramphenicol + acetyl-CoA = chloramphenicol 3-acetate + CoA</text>
        <dbReference type="Rhea" id="RHEA:18421"/>
        <dbReference type="ChEBI" id="CHEBI:16730"/>
        <dbReference type="ChEBI" id="CHEBI:17698"/>
        <dbReference type="ChEBI" id="CHEBI:57287"/>
        <dbReference type="ChEBI" id="CHEBI:57288"/>
        <dbReference type="EC" id="2.3.1.28"/>
    </reaction>
</comment>
<organism evidence="13 14">
    <name type="scientific">Pseudomonas soli</name>
    <dbReference type="NCBI Taxonomy" id="1306993"/>
    <lineage>
        <taxon>Bacteria</taxon>
        <taxon>Pseudomonadati</taxon>
        <taxon>Pseudomonadota</taxon>
        <taxon>Gammaproteobacteria</taxon>
        <taxon>Pseudomonadales</taxon>
        <taxon>Pseudomonadaceae</taxon>
        <taxon>Pseudomonas</taxon>
    </lineage>
</organism>
<evidence type="ECO:0000256" key="7">
    <source>
        <dbReference type="ARBA" id="ARBA00022737"/>
    </source>
</evidence>
<evidence type="ECO:0000313" key="14">
    <source>
        <dbReference type="Proteomes" id="UP000199221"/>
    </source>
</evidence>
<protein>
    <recommendedName>
        <fullName evidence="3">Chloramphenicol acetyltransferase</fullName>
        <ecNumber evidence="2">2.3.1.28</ecNumber>
    </recommendedName>
</protein>
<evidence type="ECO:0000256" key="10">
    <source>
        <dbReference type="ARBA" id="ARBA00023315"/>
    </source>
</evidence>
<evidence type="ECO:0000256" key="5">
    <source>
        <dbReference type="ARBA" id="ARBA00022556"/>
    </source>
</evidence>
<evidence type="ECO:0000256" key="9">
    <source>
        <dbReference type="ARBA" id="ARBA00023251"/>
    </source>
</evidence>
<dbReference type="PANTHER" id="PTHR43300:SF12">
    <property type="entry name" value="CHLORAMPHENICOL ACETYLTRANSFERASE"/>
    <property type="match status" value="1"/>
</dbReference>
<dbReference type="InterPro" id="IPR011004">
    <property type="entry name" value="Trimer_LpxA-like_sf"/>
</dbReference>
<dbReference type="EMBL" id="FOEQ01000006">
    <property type="protein sequence ID" value="SER19627.1"/>
    <property type="molecule type" value="Genomic_DNA"/>
</dbReference>
<dbReference type="CDD" id="cd03349">
    <property type="entry name" value="LbH_XAT"/>
    <property type="match status" value="1"/>
</dbReference>
<evidence type="ECO:0000256" key="3">
    <source>
        <dbReference type="ARBA" id="ARBA00020291"/>
    </source>
</evidence>
<dbReference type="GO" id="GO:0046677">
    <property type="term" value="P:response to antibiotic"/>
    <property type="evidence" value="ECO:0007669"/>
    <property type="project" value="UniProtKB-KW"/>
</dbReference>
<dbReference type="EMBL" id="JAZDQQ010000006">
    <property type="protein sequence ID" value="MEE1880271.1"/>
    <property type="molecule type" value="Genomic_DNA"/>
</dbReference>
<reference evidence="12 15" key="2">
    <citation type="submission" date="2024-01" db="EMBL/GenBank/DDBJ databases">
        <title>Unpublished Manusciprt.</title>
        <authorList>
            <person name="Duman M."/>
            <person name="Valdes E.G."/>
            <person name="Ajmi N."/>
            <person name="Altun S."/>
            <person name="Saticioglu I.B."/>
        </authorList>
    </citation>
    <scope>NUCLEOTIDE SEQUENCE [LARGE SCALE GENOMIC DNA]</scope>
    <source>
        <strain evidence="12 15">139P</strain>
    </source>
</reference>
<dbReference type="InterPro" id="IPR050179">
    <property type="entry name" value="Trans_hexapeptide_repeat"/>
</dbReference>
<evidence type="ECO:0000256" key="1">
    <source>
        <dbReference type="ARBA" id="ARBA00007274"/>
    </source>
</evidence>
<keyword evidence="9" id="KW-0046">Antibiotic resistance</keyword>
<keyword evidence="7" id="KW-0677">Repeat</keyword>
<evidence type="ECO:0000256" key="11">
    <source>
        <dbReference type="ARBA" id="ARBA00047633"/>
    </source>
</evidence>
<dbReference type="PANTHER" id="PTHR43300">
    <property type="entry name" value="ACETYLTRANSFERASE"/>
    <property type="match status" value="1"/>
</dbReference>
<evidence type="ECO:0000256" key="2">
    <source>
        <dbReference type="ARBA" id="ARBA00013235"/>
    </source>
</evidence>
<dbReference type="Proteomes" id="UP000199221">
    <property type="component" value="Unassembled WGS sequence"/>
</dbReference>
<dbReference type="Proteomes" id="UP001329505">
    <property type="component" value="Unassembled WGS sequence"/>
</dbReference>
<evidence type="ECO:0000313" key="12">
    <source>
        <dbReference type="EMBL" id="MEE1880271.1"/>
    </source>
</evidence>
<keyword evidence="5" id="KW-0441">Lipid A biosynthesis</keyword>
<dbReference type="InterPro" id="IPR018357">
    <property type="entry name" value="Hexapep_transf_CS"/>
</dbReference>
<evidence type="ECO:0000256" key="6">
    <source>
        <dbReference type="ARBA" id="ARBA00022679"/>
    </source>
</evidence>
<evidence type="ECO:0000313" key="15">
    <source>
        <dbReference type="Proteomes" id="UP001329505"/>
    </source>
</evidence>
<sequence length="231" mass="25703">MKFKDWYWRRWIRQHGCKVSTGISKFGKRARLALEAEVRIGDVAVSAATLDVSIGAHTYIRSGGSLQVVESIGRYCSIGSAVVIGQEKYAHPTDWLSSHPFQFTGTQWQYEPPSTPARIGHDVWIGEGAMIMEGVEVGTGAIVATRALVTRDVPPYAVVAGFPAKVVRYRYPEAMIERLLASRWWERDTRQLLELPLHDPAACLDRISGLGEASYTRIEISRRGCKVLASV</sequence>
<evidence type="ECO:0000313" key="13">
    <source>
        <dbReference type="EMBL" id="SER19627.1"/>
    </source>
</evidence>
<dbReference type="PROSITE" id="PS00101">
    <property type="entry name" value="HEXAPEP_TRANSFERASES"/>
    <property type="match status" value="1"/>
</dbReference>
<proteinExistence type="inferred from homology"/>
<dbReference type="RefSeq" id="WP_094011515.1">
    <property type="nucleotide sequence ID" value="NZ_CP128543.1"/>
</dbReference>
<dbReference type="GO" id="GO:0008811">
    <property type="term" value="F:chloramphenicol O-acetyltransferase activity"/>
    <property type="evidence" value="ECO:0007669"/>
    <property type="project" value="UniProtKB-EC"/>
</dbReference>
<keyword evidence="4" id="KW-0444">Lipid biosynthesis</keyword>
<keyword evidence="6 13" id="KW-0808">Transferase</keyword>
<keyword evidence="8" id="KW-0443">Lipid metabolism</keyword>
<dbReference type="InterPro" id="IPR001451">
    <property type="entry name" value="Hexapep"/>
</dbReference>
<dbReference type="GO" id="GO:0009245">
    <property type="term" value="P:lipid A biosynthetic process"/>
    <property type="evidence" value="ECO:0007669"/>
    <property type="project" value="UniProtKB-KW"/>
</dbReference>
<name>A0A1H9M830_9PSED</name>
<dbReference type="SUPFAM" id="SSF51161">
    <property type="entry name" value="Trimeric LpxA-like enzymes"/>
    <property type="match status" value="1"/>
</dbReference>
<dbReference type="AlphaFoldDB" id="A0A1H9M830"/>
<comment type="similarity">
    <text evidence="1">Belongs to the transferase hexapeptide repeat family.</text>
</comment>
<accession>A0A1H9M830</accession>
<keyword evidence="15" id="KW-1185">Reference proteome</keyword>
<dbReference type="GO" id="GO:0016020">
    <property type="term" value="C:membrane"/>
    <property type="evidence" value="ECO:0007669"/>
    <property type="project" value="GOC"/>
</dbReference>
<gene>
    <name evidence="13" type="ORF">SAMN05216230_10698</name>
    <name evidence="12" type="ORF">V0R55_08865</name>
</gene>
<evidence type="ECO:0000256" key="4">
    <source>
        <dbReference type="ARBA" id="ARBA00022516"/>
    </source>
</evidence>
<dbReference type="Gene3D" id="2.160.10.10">
    <property type="entry name" value="Hexapeptide repeat proteins"/>
    <property type="match status" value="1"/>
</dbReference>
<dbReference type="GeneID" id="93675440"/>
<dbReference type="Pfam" id="PF00132">
    <property type="entry name" value="Hexapep"/>
    <property type="match status" value="1"/>
</dbReference>
<keyword evidence="10 12" id="KW-0012">Acyltransferase</keyword>